<proteinExistence type="predicted"/>
<evidence type="ECO:0000313" key="1">
    <source>
        <dbReference type="EMBL" id="KAF1026184.1"/>
    </source>
</evidence>
<dbReference type="Proteomes" id="UP000490535">
    <property type="component" value="Unassembled WGS sequence"/>
</dbReference>
<gene>
    <name evidence="1" type="ORF">GAK29_01446</name>
</gene>
<evidence type="ECO:0000313" key="2">
    <source>
        <dbReference type="Proteomes" id="UP000490535"/>
    </source>
</evidence>
<organism evidence="1 2">
    <name type="scientific">Acinetobacter bereziniae</name>
    <name type="common">Acinetobacter genomosp. 10</name>
    <dbReference type="NCBI Taxonomy" id="106648"/>
    <lineage>
        <taxon>Bacteria</taxon>
        <taxon>Pseudomonadati</taxon>
        <taxon>Pseudomonadota</taxon>
        <taxon>Gammaproteobacteria</taxon>
        <taxon>Moraxellales</taxon>
        <taxon>Moraxellaceae</taxon>
        <taxon>Acinetobacter</taxon>
    </lineage>
</organism>
<comment type="caution">
    <text evidence="1">The sequence shown here is derived from an EMBL/GenBank/DDBJ whole genome shotgun (WGS) entry which is preliminary data.</text>
</comment>
<dbReference type="AlphaFoldDB" id="A0A833UDR0"/>
<sequence length="40" mass="4445">MKEATMLYKKGSMLDTELGSFDYTIVDASDIPEAKNKVGF</sequence>
<name>A0A833UDR0_ACIBZ</name>
<dbReference type="EMBL" id="WNDP01000027">
    <property type="protein sequence ID" value="KAF1026184.1"/>
    <property type="molecule type" value="Genomic_DNA"/>
</dbReference>
<protein>
    <submittedName>
        <fullName evidence="1">Uncharacterized protein</fullName>
    </submittedName>
</protein>
<accession>A0A833UDR0</accession>
<reference evidence="2" key="1">
    <citation type="journal article" date="2020" name="MBio">
        <title>Horizontal gene transfer to a defensive symbiont with a reduced genome amongst a multipartite beetle microbiome.</title>
        <authorList>
            <person name="Waterworth S.C."/>
            <person name="Florez L.V."/>
            <person name="Rees E.R."/>
            <person name="Hertweck C."/>
            <person name="Kaltenpoth M."/>
            <person name="Kwan J.C."/>
        </authorList>
    </citation>
    <scope>NUCLEOTIDE SEQUENCE [LARGE SCALE GENOMIC DNA]</scope>
</reference>